<evidence type="ECO:0000313" key="2">
    <source>
        <dbReference type="EMBL" id="EFO70464.1"/>
    </source>
</evidence>
<evidence type="ECO:0000313" key="3">
    <source>
        <dbReference type="Proteomes" id="UP000003648"/>
    </source>
</evidence>
<dbReference type="Proteomes" id="UP000003648">
    <property type="component" value="Unassembled WGS sequence"/>
</dbReference>
<dbReference type="AlphaFoldDB" id="E1NTZ9"/>
<feature type="transmembrane region" description="Helical" evidence="1">
    <location>
        <begin position="6"/>
        <end position="23"/>
    </location>
</feature>
<name>E1NTZ9_9LACO</name>
<accession>E1NTZ9</accession>
<comment type="caution">
    <text evidence="2">The sequence shown here is derived from an EMBL/GenBank/DDBJ whole genome shotgun (WGS) entry which is preliminary data.</text>
</comment>
<organism evidence="2 3">
    <name type="scientific">Lactobacillus iners LactinV 01V1-a</name>
    <dbReference type="NCBI Taxonomy" id="879297"/>
    <lineage>
        <taxon>Bacteria</taxon>
        <taxon>Bacillati</taxon>
        <taxon>Bacillota</taxon>
        <taxon>Bacilli</taxon>
        <taxon>Lactobacillales</taxon>
        <taxon>Lactobacillaceae</taxon>
        <taxon>Lactobacillus</taxon>
    </lineage>
</organism>
<protein>
    <submittedName>
        <fullName evidence="2">Uncharacterized protein</fullName>
    </submittedName>
</protein>
<dbReference type="EMBL" id="AEHQ01000069">
    <property type="protein sequence ID" value="EFO70464.1"/>
    <property type="molecule type" value="Genomic_DNA"/>
</dbReference>
<reference evidence="2 3" key="1">
    <citation type="submission" date="2010-09" db="EMBL/GenBank/DDBJ databases">
        <authorList>
            <person name="Durkin A.S."/>
            <person name="Madupu R."/>
            <person name="Torralba M."/>
            <person name="Gillis M."/>
            <person name="Methe B."/>
            <person name="Sutton G."/>
            <person name="Nelson K.E."/>
        </authorList>
    </citation>
    <scope>NUCLEOTIDE SEQUENCE [LARGE SCALE GENOMIC DNA]</scope>
    <source>
        <strain evidence="2 3">LactinV 01V1-a</strain>
    </source>
</reference>
<gene>
    <name evidence="2" type="ORF">HMPREF9211_1070</name>
</gene>
<evidence type="ECO:0000256" key="1">
    <source>
        <dbReference type="SAM" id="Phobius"/>
    </source>
</evidence>
<proteinExistence type="predicted"/>
<keyword evidence="1" id="KW-0472">Membrane</keyword>
<feature type="transmembrane region" description="Helical" evidence="1">
    <location>
        <begin position="43"/>
        <end position="63"/>
    </location>
</feature>
<keyword evidence="1" id="KW-1133">Transmembrane helix</keyword>
<keyword evidence="1" id="KW-0812">Transmembrane</keyword>
<sequence>MKVSIWTAIIVIIVGLYDLAYAFNRRQDLHDKSSCFKKRRMGIIGFIILGIIFVLLGVFLLFVGER</sequence>